<dbReference type="Gene3D" id="1.25.40.10">
    <property type="entry name" value="Tetratricopeptide repeat domain"/>
    <property type="match status" value="4"/>
</dbReference>
<evidence type="ECO:0000256" key="6">
    <source>
        <dbReference type="ARBA" id="ARBA00023187"/>
    </source>
</evidence>
<feature type="domain" description="Pre-mRNA-splicing factor SYF1 central HAT repeats" evidence="9">
    <location>
        <begin position="212"/>
        <end position="446"/>
    </location>
</feature>
<evidence type="ECO:0000259" key="10">
    <source>
        <dbReference type="Pfam" id="PF23231"/>
    </source>
</evidence>
<dbReference type="InterPro" id="IPR056350">
    <property type="entry name" value="HAT_Syf1_central"/>
</dbReference>
<dbReference type="GO" id="GO:0071014">
    <property type="term" value="C:post-mRNA release spliceosomal complex"/>
    <property type="evidence" value="ECO:0007669"/>
    <property type="project" value="TreeGrafter"/>
</dbReference>
<feature type="region of interest" description="Disordered" evidence="8">
    <location>
        <begin position="892"/>
        <end position="931"/>
    </location>
</feature>
<keyword evidence="5" id="KW-0677">Repeat</keyword>
<organism evidence="12 13">
    <name type="scientific">Pycnococcus provasolii</name>
    <dbReference type="NCBI Taxonomy" id="41880"/>
    <lineage>
        <taxon>Eukaryota</taxon>
        <taxon>Viridiplantae</taxon>
        <taxon>Chlorophyta</taxon>
        <taxon>Pseudoscourfieldiophyceae</taxon>
        <taxon>Pseudoscourfieldiales</taxon>
        <taxon>Pycnococcaceae</taxon>
        <taxon>Pycnococcus</taxon>
    </lineage>
</organism>
<dbReference type="GO" id="GO:0000974">
    <property type="term" value="C:Prp19 complex"/>
    <property type="evidence" value="ECO:0007669"/>
    <property type="project" value="TreeGrafter"/>
</dbReference>
<dbReference type="InterPro" id="IPR055433">
    <property type="entry name" value="HAT_Syf1-like_N"/>
</dbReference>
<feature type="domain" description="Pre-mRNA-splicing factor Syf1/CRNKL1-like C-terminal HAT-repeats" evidence="10">
    <location>
        <begin position="453"/>
        <end position="836"/>
    </location>
</feature>
<dbReference type="Proteomes" id="UP000660262">
    <property type="component" value="Unassembled WGS sequence"/>
</dbReference>
<dbReference type="AlphaFoldDB" id="A0A830I1F1"/>
<evidence type="ECO:0000259" key="9">
    <source>
        <dbReference type="Pfam" id="PF23220"/>
    </source>
</evidence>
<reference evidence="12" key="1">
    <citation type="submission" date="2020-10" db="EMBL/GenBank/DDBJ databases">
        <title>Unveiling of a novel bifunctional photoreceptor, Dualchrome1, isolated from a cosmopolitan green alga.</title>
        <authorList>
            <person name="Suzuki S."/>
            <person name="Kawachi M."/>
        </authorList>
    </citation>
    <scope>NUCLEOTIDE SEQUENCE</scope>
    <source>
        <strain evidence="12">NIES 2893</strain>
    </source>
</reference>
<dbReference type="PANTHER" id="PTHR11246:SF5">
    <property type="entry name" value="PRE-MRNA-SPLICING FACTOR SYF1"/>
    <property type="match status" value="1"/>
</dbReference>
<evidence type="ECO:0000313" key="13">
    <source>
        <dbReference type="Proteomes" id="UP000660262"/>
    </source>
</evidence>
<dbReference type="FunFam" id="1.25.40.10:FF:000137">
    <property type="entry name" value="Pre-mRNA-splicing factor syf1"/>
    <property type="match status" value="1"/>
</dbReference>
<keyword evidence="3" id="KW-0507">mRNA processing</keyword>
<evidence type="ECO:0008006" key="14">
    <source>
        <dbReference type="Google" id="ProtNLM"/>
    </source>
</evidence>
<dbReference type="PANTHER" id="PTHR11246">
    <property type="entry name" value="PRE-MRNA SPLICING FACTOR"/>
    <property type="match status" value="1"/>
</dbReference>
<feature type="domain" description="Pre-mRNA-splicing factor Syf1-like N-terminal HAT-repeats" evidence="11">
    <location>
        <begin position="118"/>
        <end position="210"/>
    </location>
</feature>
<dbReference type="GO" id="GO:0071007">
    <property type="term" value="C:U2-type catalytic step 2 spliceosome"/>
    <property type="evidence" value="ECO:0007669"/>
    <property type="project" value="TreeGrafter"/>
</dbReference>
<dbReference type="SMART" id="SM00386">
    <property type="entry name" value="HAT"/>
    <property type="match status" value="10"/>
</dbReference>
<keyword evidence="13" id="KW-1185">Reference proteome</keyword>
<dbReference type="InterPro" id="IPR003107">
    <property type="entry name" value="HAT"/>
</dbReference>
<proteinExistence type="inferred from homology"/>
<dbReference type="GO" id="GO:0000349">
    <property type="term" value="P:generation of catalytic spliceosome for first transesterification step"/>
    <property type="evidence" value="ECO:0007669"/>
    <property type="project" value="TreeGrafter"/>
</dbReference>
<evidence type="ECO:0000313" key="12">
    <source>
        <dbReference type="EMBL" id="GHP10977.1"/>
    </source>
</evidence>
<protein>
    <recommendedName>
        <fullName evidence="14">Suppressor of forked domain-containing protein</fullName>
    </recommendedName>
</protein>
<dbReference type="InterPro" id="IPR045075">
    <property type="entry name" value="Syf1-like"/>
</dbReference>
<keyword evidence="7" id="KW-0539">Nucleus</keyword>
<dbReference type="SUPFAM" id="SSF48452">
    <property type="entry name" value="TPR-like"/>
    <property type="match status" value="5"/>
</dbReference>
<dbReference type="EMBL" id="BNJQ01000032">
    <property type="protein sequence ID" value="GHP10977.1"/>
    <property type="molecule type" value="Genomic_DNA"/>
</dbReference>
<evidence type="ECO:0000256" key="4">
    <source>
        <dbReference type="ARBA" id="ARBA00022728"/>
    </source>
</evidence>
<dbReference type="Pfam" id="PF23231">
    <property type="entry name" value="HAT_Syf1_CNRKL1_C"/>
    <property type="match status" value="1"/>
</dbReference>
<comment type="similarity">
    <text evidence="2">Belongs to the crooked-neck family.</text>
</comment>
<keyword evidence="6" id="KW-0508">mRNA splicing</keyword>
<evidence type="ECO:0000256" key="5">
    <source>
        <dbReference type="ARBA" id="ARBA00022737"/>
    </source>
</evidence>
<name>A0A830I1F1_9CHLO</name>
<comment type="caution">
    <text evidence="12">The sequence shown here is derived from an EMBL/GenBank/DDBJ whole genome shotgun (WGS) entry which is preliminary data.</text>
</comment>
<accession>A0A830I1F1</accession>
<dbReference type="OrthoDB" id="10067343at2759"/>
<evidence type="ECO:0000259" key="11">
    <source>
        <dbReference type="Pfam" id="PF23233"/>
    </source>
</evidence>
<sequence>MAPTTESSCLTQPIGVFFSPPLESLLLQNPYSLASYLEYIRAARHVSFPCSRHIYLRAVSYLPGSYKLWRILLAEFTAALRSLRHGAPLSVVCSSPSLSSTSHGGASTEGSGLDSVLDPEVEALNSLYERAVTNLPKMPVMWAEYIATLLEQHQIQKARTTLNRALQALPITLHSQVWEPFLTYIHKHADSVPVGTLILAYSRAMQLQPNKVDEYISTLQSRGVYDEAARLLGNVLDKQDSSSLGKSQHDLWLELCNLITSHPTSVGRQALNVDAIFRGGIERFQSDVGRLWTALADYYIRRGLYEQARDVYDEALESVRTVRDFSLVFDALAQFEESVLRAKMEEADGDNNDDDEQRLQSETDAVAAGAPDPLLVRAAKSPSALSDLDLRLARLEHLMARRPLLVSSVRLRQNPNSVPEWLKRVELYEGDIRSQVSTYDEAVSTVVEGAGGKDDGRPVELWVSYAQFHEQRGDVKKARETFERAARSPFKRAEDCATVWCERIEMELRQKCYEDALSLSRRATKAPTPRHVVIGDAMDHDGEENHDVAGAAARSQRLWDLRCDLEESLADSLDDVRAAYDDRLARKLATPQTVLNYALLLWEKTFFEEAFRIYERGVSLFNWPNCVEIWRTYLSKFHERYEGRKMERLRDLYDQCLSSGCPQDLSRAFFVDLARLEEEHGLARRAMDVYDKASSRVKRDERRGIIELYAERARTLFGIDKARDVYQRSVNRELGVDASGVGLPDEDTLALCVRWASLELSLGEVDRTRAIYSHAAQLADPGKATSFWTAWSEFEVRHGDEATFREMLRIKRSVAAAFGPENAIAAAAAAAASGAAATEALPGFVASTQQPIVGNTISGGDFMPSASFAGARPGYVFRTGKSGVGYYLDPTQAKSGGAARPRAPPATKNAEEIDLDLDDDDDDGGGDDDDVQAVLDAAASAKERFKRARVE</sequence>
<evidence type="ECO:0000256" key="2">
    <source>
        <dbReference type="ARBA" id="ARBA00008644"/>
    </source>
</evidence>
<evidence type="ECO:0000256" key="3">
    <source>
        <dbReference type="ARBA" id="ARBA00022664"/>
    </source>
</evidence>
<evidence type="ECO:0000256" key="1">
    <source>
        <dbReference type="ARBA" id="ARBA00004123"/>
    </source>
</evidence>
<dbReference type="InterPro" id="IPR011990">
    <property type="entry name" value="TPR-like_helical_dom_sf"/>
</dbReference>
<dbReference type="InterPro" id="IPR055430">
    <property type="entry name" value="HAT_Syf1_CNRKL1_C"/>
</dbReference>
<evidence type="ECO:0000256" key="7">
    <source>
        <dbReference type="ARBA" id="ARBA00023242"/>
    </source>
</evidence>
<comment type="subcellular location">
    <subcellularLocation>
        <location evidence="1">Nucleus</location>
    </subcellularLocation>
</comment>
<feature type="compositionally biased region" description="Acidic residues" evidence="8">
    <location>
        <begin position="912"/>
        <end position="931"/>
    </location>
</feature>
<keyword evidence="4" id="KW-0747">Spliceosome</keyword>
<dbReference type="Pfam" id="PF23220">
    <property type="entry name" value="HAT_Syf1_M"/>
    <property type="match status" value="1"/>
</dbReference>
<evidence type="ECO:0000256" key="8">
    <source>
        <dbReference type="SAM" id="MobiDB-lite"/>
    </source>
</evidence>
<dbReference type="Pfam" id="PF23233">
    <property type="entry name" value="HAT_Syf1_CNRKL1_N"/>
    <property type="match status" value="1"/>
</dbReference>
<gene>
    <name evidence="12" type="ORF">PPROV_000970700</name>
</gene>